<dbReference type="Gene3D" id="3.40.640.10">
    <property type="entry name" value="Type I PLP-dependent aspartate aminotransferase-like (Major domain)"/>
    <property type="match status" value="1"/>
</dbReference>
<dbReference type="InterPro" id="IPR004839">
    <property type="entry name" value="Aminotransferase_I/II_large"/>
</dbReference>
<dbReference type="InterPro" id="IPR015421">
    <property type="entry name" value="PyrdxlP-dep_Trfase_major"/>
</dbReference>
<dbReference type="SUPFAM" id="SSF53383">
    <property type="entry name" value="PLP-dependent transferases"/>
    <property type="match status" value="1"/>
</dbReference>
<evidence type="ECO:0000256" key="13">
    <source>
        <dbReference type="ARBA" id="ARBA00049553"/>
    </source>
</evidence>
<dbReference type="GO" id="GO:0042410">
    <property type="term" value="F:6-carboxyhexanoate-CoA ligase activity"/>
    <property type="evidence" value="ECO:0007669"/>
    <property type="project" value="UniProtKB-UniRule"/>
</dbReference>
<dbReference type="GO" id="GO:0009102">
    <property type="term" value="P:biotin biosynthetic process"/>
    <property type="evidence" value="ECO:0007669"/>
    <property type="project" value="UniProtKB-UniRule"/>
</dbReference>
<dbReference type="EMBL" id="JACHFH010000035">
    <property type="protein sequence ID" value="MBB5337151.1"/>
    <property type="molecule type" value="Genomic_DNA"/>
</dbReference>
<name>A0A840UHD4_9FIRM</name>
<dbReference type="GO" id="GO:0005524">
    <property type="term" value="F:ATP binding"/>
    <property type="evidence" value="ECO:0007669"/>
    <property type="project" value="UniProtKB-KW"/>
</dbReference>
<dbReference type="EC" id="6.2.1.14" evidence="5 14"/>
<organism evidence="17 18">
    <name type="scientific">Pectinatus brassicae</name>
    <dbReference type="NCBI Taxonomy" id="862415"/>
    <lineage>
        <taxon>Bacteria</taxon>
        <taxon>Bacillati</taxon>
        <taxon>Bacillota</taxon>
        <taxon>Negativicutes</taxon>
        <taxon>Selenomonadales</taxon>
        <taxon>Selenomonadaceae</taxon>
        <taxon>Pectinatus</taxon>
    </lineage>
</organism>
<evidence type="ECO:0000256" key="5">
    <source>
        <dbReference type="ARBA" id="ARBA00012984"/>
    </source>
</evidence>
<dbReference type="InterPro" id="IPR050087">
    <property type="entry name" value="AON_synthase_class-II"/>
</dbReference>
<comment type="catalytic activity">
    <reaction evidence="13 14">
        <text>heptanedioate + ATP + CoA = 6-carboxyhexanoyl-CoA + AMP + diphosphate</text>
        <dbReference type="Rhea" id="RHEA:14781"/>
        <dbReference type="ChEBI" id="CHEBI:30616"/>
        <dbReference type="ChEBI" id="CHEBI:33019"/>
        <dbReference type="ChEBI" id="CHEBI:36165"/>
        <dbReference type="ChEBI" id="CHEBI:57287"/>
        <dbReference type="ChEBI" id="CHEBI:57360"/>
        <dbReference type="ChEBI" id="CHEBI:456215"/>
        <dbReference type="EC" id="6.2.1.14"/>
    </reaction>
</comment>
<keyword evidence="9 14" id="KW-0093">Biotin biosynthesis</keyword>
<dbReference type="Pfam" id="PF03744">
    <property type="entry name" value="BioW"/>
    <property type="match status" value="1"/>
</dbReference>
<dbReference type="Pfam" id="PF00155">
    <property type="entry name" value="Aminotran_1_2"/>
    <property type="match status" value="1"/>
</dbReference>
<proteinExistence type="inferred from homology"/>
<dbReference type="PANTHER" id="PTHR13693">
    <property type="entry name" value="CLASS II AMINOTRANSFERASE/8-AMINO-7-OXONONANOATE SYNTHASE"/>
    <property type="match status" value="1"/>
</dbReference>
<comment type="caution">
    <text evidence="17">The sequence shown here is derived from an EMBL/GenBank/DDBJ whole genome shotgun (WGS) entry which is preliminary data.</text>
</comment>
<accession>A0A840UHD4</accession>
<evidence type="ECO:0000256" key="3">
    <source>
        <dbReference type="ARBA" id="ARBA00005075"/>
    </source>
</evidence>
<dbReference type="Gene3D" id="3.90.1150.10">
    <property type="entry name" value="Aspartate Aminotransferase, domain 1"/>
    <property type="match status" value="1"/>
</dbReference>
<keyword evidence="12 15" id="KW-0663">Pyridoxal phosphate</keyword>
<evidence type="ECO:0000256" key="11">
    <source>
        <dbReference type="ARBA" id="ARBA00022842"/>
    </source>
</evidence>
<keyword evidence="6 14" id="KW-0436">Ligase</keyword>
<dbReference type="NCBIfam" id="NF002360">
    <property type="entry name" value="PRK01322.1"/>
    <property type="match status" value="1"/>
</dbReference>
<dbReference type="GO" id="GO:0030170">
    <property type="term" value="F:pyridoxal phosphate binding"/>
    <property type="evidence" value="ECO:0007669"/>
    <property type="project" value="InterPro"/>
</dbReference>
<dbReference type="AlphaFoldDB" id="A0A840UHD4"/>
<evidence type="ECO:0000256" key="2">
    <source>
        <dbReference type="ARBA" id="ARBA00001946"/>
    </source>
</evidence>
<keyword evidence="11 14" id="KW-0460">Magnesium</keyword>
<dbReference type="UniPathway" id="UPA00999">
    <property type="reaction ID" value="UER00351"/>
</dbReference>
<comment type="cofactor">
    <cofactor evidence="1 15">
        <name>pyridoxal 5'-phosphate</name>
        <dbReference type="ChEBI" id="CHEBI:597326"/>
    </cofactor>
</comment>
<evidence type="ECO:0000256" key="14">
    <source>
        <dbReference type="HAMAP-Rule" id="MF_00668"/>
    </source>
</evidence>
<evidence type="ECO:0000256" key="10">
    <source>
        <dbReference type="ARBA" id="ARBA00022840"/>
    </source>
</evidence>
<comment type="subunit">
    <text evidence="4 14">Homodimer.</text>
</comment>
<comment type="similarity">
    <text evidence="15">Belongs to the class-II pyridoxal-phosphate-dependent aminotransferase family.</text>
</comment>
<evidence type="ECO:0000256" key="12">
    <source>
        <dbReference type="ARBA" id="ARBA00022898"/>
    </source>
</evidence>
<evidence type="ECO:0000256" key="6">
    <source>
        <dbReference type="ARBA" id="ARBA00022598"/>
    </source>
</evidence>
<evidence type="ECO:0000313" key="18">
    <source>
        <dbReference type="Proteomes" id="UP000559117"/>
    </source>
</evidence>
<evidence type="ECO:0000256" key="4">
    <source>
        <dbReference type="ARBA" id="ARBA00011738"/>
    </source>
</evidence>
<keyword evidence="10 14" id="KW-0067">ATP-binding</keyword>
<dbReference type="GO" id="GO:0016740">
    <property type="term" value="F:transferase activity"/>
    <property type="evidence" value="ECO:0007669"/>
    <property type="project" value="UniProtKB-KW"/>
</dbReference>
<dbReference type="Proteomes" id="UP000559117">
    <property type="component" value="Unassembled WGS sequence"/>
</dbReference>
<evidence type="ECO:0000313" key="17">
    <source>
        <dbReference type="EMBL" id="MBB5337151.1"/>
    </source>
</evidence>
<keyword evidence="7" id="KW-0808">Transferase</keyword>
<dbReference type="GO" id="GO:0000287">
    <property type="term" value="F:magnesium ion binding"/>
    <property type="evidence" value="ECO:0007669"/>
    <property type="project" value="UniProtKB-UniRule"/>
</dbReference>
<dbReference type="InterPro" id="IPR005499">
    <property type="entry name" value="BioW"/>
</dbReference>
<keyword evidence="8 14" id="KW-0547">Nucleotide-binding</keyword>
<dbReference type="InterPro" id="IPR015424">
    <property type="entry name" value="PyrdxlP-dep_Trfase"/>
</dbReference>
<evidence type="ECO:0000259" key="16">
    <source>
        <dbReference type="Pfam" id="PF00155"/>
    </source>
</evidence>
<dbReference type="CDD" id="cd06454">
    <property type="entry name" value="KBL_like"/>
    <property type="match status" value="1"/>
</dbReference>
<comment type="similarity">
    <text evidence="14">Belongs to the BioW family.</text>
</comment>
<evidence type="ECO:0000256" key="1">
    <source>
        <dbReference type="ARBA" id="ARBA00001933"/>
    </source>
</evidence>
<comment type="function">
    <text evidence="14">Catalyzes the transformation of pimelate into pimeloyl-CoA with concomitant hydrolysis of ATP to AMP.</text>
</comment>
<reference evidence="17 18" key="1">
    <citation type="submission" date="2020-08" db="EMBL/GenBank/DDBJ databases">
        <title>Genomic Encyclopedia of Type Strains, Phase IV (KMG-IV): sequencing the most valuable type-strain genomes for metagenomic binning, comparative biology and taxonomic classification.</title>
        <authorList>
            <person name="Goeker M."/>
        </authorList>
    </citation>
    <scope>NUCLEOTIDE SEQUENCE [LARGE SCALE GENOMIC DNA]</scope>
    <source>
        <strain evidence="17 18">DSM 24661</strain>
    </source>
</reference>
<evidence type="ECO:0000256" key="7">
    <source>
        <dbReference type="ARBA" id="ARBA00022679"/>
    </source>
</evidence>
<dbReference type="InterPro" id="IPR015422">
    <property type="entry name" value="PyrdxlP-dep_Trfase_small"/>
</dbReference>
<dbReference type="InterPro" id="IPR001917">
    <property type="entry name" value="Aminotrans_II_pyridoxalP_BS"/>
</dbReference>
<comment type="cofactor">
    <cofactor evidence="2 14">
        <name>Mg(2+)</name>
        <dbReference type="ChEBI" id="CHEBI:18420"/>
    </cofactor>
</comment>
<gene>
    <name evidence="14" type="primary">bioW</name>
    <name evidence="17" type="ORF">HNR32_002308</name>
</gene>
<keyword evidence="18" id="KW-1185">Reference proteome</keyword>
<evidence type="ECO:0000256" key="15">
    <source>
        <dbReference type="RuleBase" id="RU003693"/>
    </source>
</evidence>
<evidence type="ECO:0000256" key="8">
    <source>
        <dbReference type="ARBA" id="ARBA00022741"/>
    </source>
</evidence>
<evidence type="ECO:0000256" key="9">
    <source>
        <dbReference type="ARBA" id="ARBA00022756"/>
    </source>
</evidence>
<dbReference type="HAMAP" id="MF_00668">
    <property type="entry name" value="BioW"/>
    <property type="match status" value="1"/>
</dbReference>
<comment type="pathway">
    <text evidence="3 14">Metabolic intermediate metabolism; pimeloyl-CoA biosynthesis; pimeloyl-CoA from pimelate: step 1/1.</text>
</comment>
<dbReference type="PROSITE" id="PS00599">
    <property type="entry name" value="AA_TRANSFER_CLASS_2"/>
    <property type="match status" value="1"/>
</dbReference>
<sequence length="635" mass="69315">MALYSLKMRASKQNCHISGAEKIITEEKICTDSTLLLQRALHHSKGSPDYINLKIESIDEHNIEYLPALPVKSISVDSATTGQKKILEILEQLNITNGKQIMSLFKHTYNMRGAMLLNVDTLERLEPDKQRGIRATYMDAEDSACPCDKNHFAEALVLATKVANTPHIIGEICVSDDPDYITGYVAAKDIGYVRISQLKSMGSPDGGRIFLYRGINKNVHECINYLEKQRVIVKNIPPLESTPSLLSQNNVLTKITADLQEIHKKNLYRKITKIDTVQAPHITCHNKDMILLASNNYLGLINHPNIKNAAIAALKEFGTGSGGSRLTTGTNPLHISLEKKLAQFKHFPAALLFNTGYMANVGVISALADKNTIIFSDELNHASIIDGCRLSKAKTIIYQHNNMADLENKIKLADTANGIIVSDAVFSMDGDVANLPQILSLAKRYGLLTIFDEAHSTGVIGAAGRGIVEYYNSSLKPDIIVGTMSKALASEGGFICADTLIIDYLKNKARSFIFSTSLSPAVIASSMEALNILENNPSLVKQLQSNTAYFCNCLQQNNITAASPSAIVPIVIGDEKKCSLIADNLFADNIYLSAIRYPTVKTGEARLRAAIMASHSHNDLSIAANKIASAINSIT</sequence>
<feature type="domain" description="Aminotransferase class I/classII large" evidence="16">
    <location>
        <begin position="287"/>
        <end position="627"/>
    </location>
</feature>
<dbReference type="RefSeq" id="WP_183862730.1">
    <property type="nucleotide sequence ID" value="NZ_JACHFH010000035.1"/>
</dbReference>
<protein>
    <recommendedName>
        <fullName evidence="5 14">6-carboxyhexanoate--CoA ligase</fullName>
        <ecNumber evidence="5 14">6.2.1.14</ecNumber>
    </recommendedName>
    <alternativeName>
        <fullName evidence="14">Pimeloyl-CoA synthase</fullName>
    </alternativeName>
</protein>